<keyword evidence="3" id="KW-0862">Zinc</keyword>
<evidence type="ECO:0000256" key="2">
    <source>
        <dbReference type="ARBA" id="ARBA00022771"/>
    </source>
</evidence>
<evidence type="ECO:0000256" key="5">
    <source>
        <dbReference type="SAM" id="MobiDB-lite"/>
    </source>
</evidence>
<proteinExistence type="predicted"/>
<dbReference type="Pfam" id="PF01753">
    <property type="entry name" value="zf-MYND"/>
    <property type="match status" value="1"/>
</dbReference>
<dbReference type="InterPro" id="IPR002893">
    <property type="entry name" value="Znf_MYND"/>
</dbReference>
<dbReference type="OrthoDB" id="5231159at2759"/>
<evidence type="ECO:0000256" key="4">
    <source>
        <dbReference type="PROSITE-ProRule" id="PRU00134"/>
    </source>
</evidence>
<evidence type="ECO:0000256" key="1">
    <source>
        <dbReference type="ARBA" id="ARBA00022723"/>
    </source>
</evidence>
<dbReference type="GO" id="GO:0000981">
    <property type="term" value="F:DNA-binding transcription factor activity, RNA polymerase II-specific"/>
    <property type="evidence" value="ECO:0007669"/>
    <property type="project" value="TreeGrafter"/>
</dbReference>
<dbReference type="AlphaFoldDB" id="A0A284R1C2"/>
<evidence type="ECO:0000313" key="8">
    <source>
        <dbReference type="Proteomes" id="UP000219338"/>
    </source>
</evidence>
<reference evidence="8" key="1">
    <citation type="journal article" date="2017" name="Nat. Ecol. Evol.">
        <title>Genome expansion and lineage-specific genetic innovations in the forest pathogenic fungi Armillaria.</title>
        <authorList>
            <person name="Sipos G."/>
            <person name="Prasanna A.N."/>
            <person name="Walter M.C."/>
            <person name="O'Connor E."/>
            <person name="Balint B."/>
            <person name="Krizsan K."/>
            <person name="Kiss B."/>
            <person name="Hess J."/>
            <person name="Varga T."/>
            <person name="Slot J."/>
            <person name="Riley R."/>
            <person name="Boka B."/>
            <person name="Rigling D."/>
            <person name="Barry K."/>
            <person name="Lee J."/>
            <person name="Mihaltcheva S."/>
            <person name="LaButti K."/>
            <person name="Lipzen A."/>
            <person name="Waldron R."/>
            <person name="Moloney N.M."/>
            <person name="Sperisen C."/>
            <person name="Kredics L."/>
            <person name="Vagvoelgyi C."/>
            <person name="Patrignani A."/>
            <person name="Fitzpatrick D."/>
            <person name="Nagy I."/>
            <person name="Doyle S."/>
            <person name="Anderson J.B."/>
            <person name="Grigoriev I.V."/>
            <person name="Gueldener U."/>
            <person name="Muensterkoetter M."/>
            <person name="Nagy L.G."/>
        </authorList>
    </citation>
    <scope>NUCLEOTIDE SEQUENCE [LARGE SCALE GENOMIC DNA]</scope>
    <source>
        <strain evidence="8">C18/9</strain>
    </source>
</reference>
<keyword evidence="1" id="KW-0479">Metal-binding</keyword>
<feature type="region of interest" description="Disordered" evidence="5">
    <location>
        <begin position="1"/>
        <end position="24"/>
    </location>
</feature>
<accession>A0A284R1C2</accession>
<dbReference type="EMBL" id="FUEG01000003">
    <property type="protein sequence ID" value="SJL02517.1"/>
    <property type="molecule type" value="Genomic_DNA"/>
</dbReference>
<name>A0A284R1C2_ARMOS</name>
<dbReference type="GO" id="GO:0005634">
    <property type="term" value="C:nucleus"/>
    <property type="evidence" value="ECO:0007669"/>
    <property type="project" value="TreeGrafter"/>
</dbReference>
<sequence>MSSPSSSKNKSKNKEFIIKSNSRNQNQCHWCQKTPQDLGSDKPFQTCSRCKEVIYCSTECQRLNWPLHKLPCSKSKERNAIMAQDPARAANAAKFAKWFERPSKLDVLRQAAMQALDIINHPENVDRKAFHIRMKLHPDYKNRDQEDRYVLEKGLMFPKETMLDPLPADKRDHLIEYIKVQNDFVKGRGEIGVVPVMMEEVEVGADGEAKTRNGSWLPLALPFTLEEAKVIMRLAKWRDVFWEARLRDTLAVPEAQWNDFVPNPKKDRAHCVLPDHLLKDNPMEYFVNKAVEMHLNDPNGR</sequence>
<dbReference type="GO" id="GO:0008270">
    <property type="term" value="F:zinc ion binding"/>
    <property type="evidence" value="ECO:0007669"/>
    <property type="project" value="UniProtKB-KW"/>
</dbReference>
<evidence type="ECO:0000259" key="6">
    <source>
        <dbReference type="PROSITE" id="PS50865"/>
    </source>
</evidence>
<feature type="domain" description="MYND-type" evidence="6">
    <location>
        <begin position="28"/>
        <end position="72"/>
    </location>
</feature>
<organism evidence="7 8">
    <name type="scientific">Armillaria ostoyae</name>
    <name type="common">Armillaria root rot fungus</name>
    <dbReference type="NCBI Taxonomy" id="47428"/>
    <lineage>
        <taxon>Eukaryota</taxon>
        <taxon>Fungi</taxon>
        <taxon>Dikarya</taxon>
        <taxon>Basidiomycota</taxon>
        <taxon>Agaricomycotina</taxon>
        <taxon>Agaricomycetes</taxon>
        <taxon>Agaricomycetidae</taxon>
        <taxon>Agaricales</taxon>
        <taxon>Marasmiineae</taxon>
        <taxon>Physalacriaceae</taxon>
        <taxon>Armillaria</taxon>
    </lineage>
</organism>
<dbReference type="PROSITE" id="PS01360">
    <property type="entry name" value="ZF_MYND_1"/>
    <property type="match status" value="1"/>
</dbReference>
<dbReference type="SUPFAM" id="SSF144232">
    <property type="entry name" value="HIT/MYND zinc finger-like"/>
    <property type="match status" value="1"/>
</dbReference>
<evidence type="ECO:0000256" key="3">
    <source>
        <dbReference type="ARBA" id="ARBA00022833"/>
    </source>
</evidence>
<keyword evidence="8" id="KW-1185">Reference proteome</keyword>
<dbReference type="PROSITE" id="PS50865">
    <property type="entry name" value="ZF_MYND_2"/>
    <property type="match status" value="1"/>
</dbReference>
<protein>
    <recommendedName>
        <fullName evidence="6">MYND-type domain-containing protein</fullName>
    </recommendedName>
</protein>
<keyword evidence="2 4" id="KW-0863">Zinc-finger</keyword>
<dbReference type="InterPro" id="IPR024119">
    <property type="entry name" value="TF_DEAF-1"/>
</dbReference>
<evidence type="ECO:0000313" key="7">
    <source>
        <dbReference type="EMBL" id="SJL02517.1"/>
    </source>
</evidence>
<dbReference type="OMA" id="FAKWFER"/>
<dbReference type="PANTHER" id="PTHR10237">
    <property type="entry name" value="DEFORMED EPIDERMAL AUTOREGULATORY FACTOR 1 HOMOLOG SUPPRESSIN"/>
    <property type="match status" value="1"/>
</dbReference>
<dbReference type="PANTHER" id="PTHR10237:SF14">
    <property type="entry name" value="MYND-TYPE DOMAIN-CONTAINING PROTEIN"/>
    <property type="match status" value="1"/>
</dbReference>
<gene>
    <name evidence="7" type="ORF">ARMOST_05848</name>
</gene>
<dbReference type="STRING" id="47428.A0A284R1C2"/>
<dbReference type="Proteomes" id="UP000219338">
    <property type="component" value="Unassembled WGS sequence"/>
</dbReference>
<dbReference type="Gene3D" id="6.10.140.2220">
    <property type="match status" value="1"/>
</dbReference>